<dbReference type="AlphaFoldDB" id="A0A335KHR3"/>
<protein>
    <submittedName>
        <fullName evidence="1">ACR protein</fullName>
    </submittedName>
</protein>
<accession>A0A335KHR3</accession>
<sequence>MCANYEPISKDRVHLLDLLEPTFDYKNDVYPVRKLPNLLTYKKQ</sequence>
<dbReference type="Proteomes" id="UP000252694">
    <property type="component" value="Unassembled WGS sequence"/>
</dbReference>
<dbReference type="EMBL" id="UFMQ01000008">
    <property type="protein sequence ID" value="SST23688.1"/>
    <property type="molecule type" value="Genomic_DNA"/>
</dbReference>
<name>A0A335KHR3_ACIBA</name>
<gene>
    <name evidence="1" type="ORF">SAMEA104305318_02090</name>
</gene>
<reference evidence="1 2" key="1">
    <citation type="submission" date="2018-07" db="EMBL/GenBank/DDBJ databases">
        <authorList>
            <consortium name="Pathogen Informatics"/>
        </authorList>
    </citation>
    <scope>NUCLEOTIDE SEQUENCE [LARGE SCALE GENOMIC DNA]</scope>
    <source>
        <strain evidence="1 2">4300STDY7045823</strain>
    </source>
</reference>
<evidence type="ECO:0000313" key="1">
    <source>
        <dbReference type="EMBL" id="SST23688.1"/>
    </source>
</evidence>
<proteinExistence type="predicted"/>
<organism evidence="1 2">
    <name type="scientific">Acinetobacter baumannii</name>
    <dbReference type="NCBI Taxonomy" id="470"/>
    <lineage>
        <taxon>Bacteria</taxon>
        <taxon>Pseudomonadati</taxon>
        <taxon>Pseudomonadota</taxon>
        <taxon>Gammaproteobacteria</taxon>
        <taxon>Moraxellales</taxon>
        <taxon>Moraxellaceae</taxon>
        <taxon>Acinetobacter</taxon>
        <taxon>Acinetobacter calcoaceticus/baumannii complex</taxon>
    </lineage>
</organism>
<evidence type="ECO:0000313" key="2">
    <source>
        <dbReference type="Proteomes" id="UP000252694"/>
    </source>
</evidence>